<dbReference type="InterPro" id="IPR011129">
    <property type="entry name" value="CSD"/>
</dbReference>
<dbReference type="Proteomes" id="UP000192872">
    <property type="component" value="Unassembled WGS sequence"/>
</dbReference>
<protein>
    <submittedName>
        <fullName evidence="5">Cold-shock protein</fullName>
    </submittedName>
</protein>
<dbReference type="SUPFAM" id="SSF50249">
    <property type="entry name" value="Nucleic acid-binding proteins"/>
    <property type="match status" value="1"/>
</dbReference>
<dbReference type="CDD" id="cd04458">
    <property type="entry name" value="CSP_CDS"/>
    <property type="match status" value="1"/>
</dbReference>
<evidence type="ECO:0000313" key="6">
    <source>
        <dbReference type="Proteomes" id="UP000192872"/>
    </source>
</evidence>
<dbReference type="PIRSF" id="PIRSF002599">
    <property type="entry name" value="Cold_shock_A"/>
    <property type="match status" value="1"/>
</dbReference>
<dbReference type="InterPro" id="IPR012156">
    <property type="entry name" value="Cold_shock_CspA"/>
</dbReference>
<name>A0A1W9HYN0_9HYPH</name>
<evidence type="ECO:0000259" key="4">
    <source>
        <dbReference type="PROSITE" id="PS51857"/>
    </source>
</evidence>
<evidence type="ECO:0000256" key="2">
    <source>
        <dbReference type="ARBA" id="ARBA00022490"/>
    </source>
</evidence>
<accession>A0A1W9HYN0</accession>
<comment type="caution">
    <text evidence="5">The sequence shown here is derived from an EMBL/GenBank/DDBJ whole genome shotgun (WGS) entry which is preliminary data.</text>
</comment>
<dbReference type="PROSITE" id="PS51857">
    <property type="entry name" value="CSD_2"/>
    <property type="match status" value="1"/>
</dbReference>
<feature type="domain" description="CSD" evidence="4">
    <location>
        <begin position="1"/>
        <end position="70"/>
    </location>
</feature>
<keyword evidence="2" id="KW-0963">Cytoplasm</keyword>
<evidence type="ECO:0000256" key="1">
    <source>
        <dbReference type="ARBA" id="ARBA00004496"/>
    </source>
</evidence>
<reference evidence="5 6" key="1">
    <citation type="journal article" date="2017" name="Water Res.">
        <title>Comammox in drinking water systems.</title>
        <authorList>
            <person name="Wang Y."/>
            <person name="Ma L."/>
            <person name="Mao Y."/>
            <person name="Jiang X."/>
            <person name="Xia Y."/>
            <person name="Yu K."/>
            <person name="Li B."/>
            <person name="Zhang T."/>
        </authorList>
    </citation>
    <scope>NUCLEOTIDE SEQUENCE [LARGE SCALE GENOMIC DNA]</scope>
    <source>
        <strain evidence="5">SG_bin8</strain>
    </source>
</reference>
<dbReference type="AlphaFoldDB" id="A0A1W9HYN0"/>
<organism evidence="5 6">
    <name type="scientific">Candidatus Raskinella chloraquaticus</name>
    <dbReference type="NCBI Taxonomy" id="1951219"/>
    <lineage>
        <taxon>Bacteria</taxon>
        <taxon>Pseudomonadati</taxon>
        <taxon>Pseudomonadota</taxon>
        <taxon>Alphaproteobacteria</taxon>
        <taxon>Hyphomicrobiales</taxon>
        <taxon>Phreatobacteraceae</taxon>
        <taxon>Candidatus Raskinella</taxon>
    </lineage>
</organism>
<sequence length="70" mass="7433">MATGTVKWFNSQKGFGFIQPDGGGPDVFVHISAVERAGLPGLNDGQKISYELVADRRTGKSAADQLVAVR</sequence>
<dbReference type="PANTHER" id="PTHR11544">
    <property type="entry name" value="COLD SHOCK DOMAIN CONTAINING PROTEINS"/>
    <property type="match status" value="1"/>
</dbReference>
<dbReference type="RefSeq" id="WP_376802331.1">
    <property type="nucleotide sequence ID" value="NZ_DBNB01000034.1"/>
</dbReference>
<dbReference type="PROSITE" id="PS00352">
    <property type="entry name" value="CSD_1"/>
    <property type="match status" value="1"/>
</dbReference>
<dbReference type="InterPro" id="IPR050181">
    <property type="entry name" value="Cold_shock_domain"/>
</dbReference>
<dbReference type="GO" id="GO:0003676">
    <property type="term" value="F:nucleic acid binding"/>
    <property type="evidence" value="ECO:0007669"/>
    <property type="project" value="InterPro"/>
</dbReference>
<evidence type="ECO:0000256" key="3">
    <source>
        <dbReference type="RuleBase" id="RU000408"/>
    </source>
</evidence>
<evidence type="ECO:0000313" key="5">
    <source>
        <dbReference type="EMBL" id="OQW52314.1"/>
    </source>
</evidence>
<dbReference type="InterPro" id="IPR012340">
    <property type="entry name" value="NA-bd_OB-fold"/>
</dbReference>
<gene>
    <name evidence="5" type="ORF">A4S15_08015</name>
</gene>
<proteinExistence type="predicted"/>
<dbReference type="PRINTS" id="PR00050">
    <property type="entry name" value="COLDSHOCK"/>
</dbReference>
<dbReference type="Pfam" id="PF00313">
    <property type="entry name" value="CSD"/>
    <property type="match status" value="1"/>
</dbReference>
<dbReference type="STRING" id="1827387.A4S15_08015"/>
<comment type="subcellular location">
    <subcellularLocation>
        <location evidence="1 3">Cytoplasm</location>
    </subcellularLocation>
</comment>
<dbReference type="EMBL" id="LWDL01000013">
    <property type="protein sequence ID" value="OQW52314.1"/>
    <property type="molecule type" value="Genomic_DNA"/>
</dbReference>
<dbReference type="InterPro" id="IPR019844">
    <property type="entry name" value="CSD_CS"/>
</dbReference>
<dbReference type="Gene3D" id="2.40.50.140">
    <property type="entry name" value="Nucleic acid-binding proteins"/>
    <property type="match status" value="1"/>
</dbReference>
<dbReference type="GO" id="GO:0005829">
    <property type="term" value="C:cytosol"/>
    <property type="evidence" value="ECO:0007669"/>
    <property type="project" value="UniProtKB-ARBA"/>
</dbReference>
<dbReference type="SMART" id="SM00357">
    <property type="entry name" value="CSP"/>
    <property type="match status" value="1"/>
</dbReference>
<dbReference type="InterPro" id="IPR002059">
    <property type="entry name" value="CSP_DNA-bd"/>
</dbReference>